<evidence type="ECO:0000256" key="1">
    <source>
        <dbReference type="ARBA" id="ARBA00023002"/>
    </source>
</evidence>
<reference evidence="5 6" key="2">
    <citation type="submission" date="2015-05" db="EMBL/GenBank/DDBJ databases">
        <authorList>
            <person name="Morales-Cruz A."/>
            <person name="Amrine K.C."/>
            <person name="Cantu D."/>
        </authorList>
    </citation>
    <scope>NUCLEOTIDE SEQUENCE [LARGE SCALE GENOMIC DNA]</scope>
    <source>
        <strain evidence="5">DA912</strain>
    </source>
</reference>
<evidence type="ECO:0000256" key="3">
    <source>
        <dbReference type="ARBA" id="ARBA00083301"/>
    </source>
</evidence>
<dbReference type="Pfam" id="PF00107">
    <property type="entry name" value="ADH_zinc_N"/>
    <property type="match status" value="1"/>
</dbReference>
<dbReference type="FunFam" id="3.40.50.720:FF:000121">
    <property type="entry name" value="Prostaglandin reductase 2"/>
    <property type="match status" value="1"/>
</dbReference>
<evidence type="ECO:0000256" key="2">
    <source>
        <dbReference type="ARBA" id="ARBA00069006"/>
    </source>
</evidence>
<dbReference type="InterPro" id="IPR011032">
    <property type="entry name" value="GroES-like_sf"/>
</dbReference>
<gene>
    <name evidence="5" type="ORF">UCDDA912_g08182</name>
</gene>
<evidence type="ECO:0000313" key="6">
    <source>
        <dbReference type="Proteomes" id="UP000034680"/>
    </source>
</evidence>
<dbReference type="SMART" id="SM00829">
    <property type="entry name" value="PKS_ER"/>
    <property type="match status" value="1"/>
</dbReference>
<dbReference type="Proteomes" id="UP000034680">
    <property type="component" value="Unassembled WGS sequence"/>
</dbReference>
<evidence type="ECO:0000313" key="5">
    <source>
        <dbReference type="EMBL" id="KKY31893.1"/>
    </source>
</evidence>
<reference evidence="5 6" key="1">
    <citation type="submission" date="2015-05" db="EMBL/GenBank/DDBJ databases">
        <title>Distinctive expansion of gene families associated with plant cell wall degradation and secondary metabolism in the genomes of grapevine trunk pathogens.</title>
        <authorList>
            <person name="Lawrence D.P."/>
            <person name="Travadon R."/>
            <person name="Rolshausen P.E."/>
            <person name="Baumgartner K."/>
        </authorList>
    </citation>
    <scope>NUCLEOTIDE SEQUENCE [LARGE SCALE GENOMIC DNA]</scope>
    <source>
        <strain evidence="5">DA912</strain>
    </source>
</reference>
<dbReference type="Pfam" id="PF16884">
    <property type="entry name" value="ADH_N_2"/>
    <property type="match status" value="1"/>
</dbReference>
<dbReference type="InterPro" id="IPR013149">
    <property type="entry name" value="ADH-like_C"/>
</dbReference>
<dbReference type="Gene3D" id="3.90.180.10">
    <property type="entry name" value="Medium-chain alcohol dehydrogenases, catalytic domain"/>
    <property type="match status" value="1"/>
</dbReference>
<accession>A0A0G2H9H6</accession>
<dbReference type="Gene3D" id="3.40.50.720">
    <property type="entry name" value="NAD(P)-binding Rossmann-like Domain"/>
    <property type="match status" value="1"/>
</dbReference>
<name>A0A0G2H9H6_9PEZI</name>
<protein>
    <recommendedName>
        <fullName evidence="2">Dehydrogenase FUB6</fullName>
    </recommendedName>
    <alternativeName>
        <fullName evidence="3">Fusaric acid biosynthesis protein 6</fullName>
    </alternativeName>
</protein>
<dbReference type="InterPro" id="IPR036291">
    <property type="entry name" value="NAD(P)-bd_dom_sf"/>
</dbReference>
<comment type="caution">
    <text evidence="5">The sequence shown here is derived from an EMBL/GenBank/DDBJ whole genome shotgun (WGS) entry which is preliminary data.</text>
</comment>
<proteinExistence type="predicted"/>
<dbReference type="OrthoDB" id="809632at2759"/>
<dbReference type="InterPro" id="IPR045010">
    <property type="entry name" value="MDR_fam"/>
</dbReference>
<dbReference type="GO" id="GO:0016628">
    <property type="term" value="F:oxidoreductase activity, acting on the CH-CH group of donors, NAD or NADP as acceptor"/>
    <property type="evidence" value="ECO:0007669"/>
    <property type="project" value="InterPro"/>
</dbReference>
<dbReference type="PANTHER" id="PTHR43205">
    <property type="entry name" value="PROSTAGLANDIN REDUCTASE"/>
    <property type="match status" value="1"/>
</dbReference>
<dbReference type="EMBL" id="LCUC01000353">
    <property type="protein sequence ID" value="KKY31893.1"/>
    <property type="molecule type" value="Genomic_DNA"/>
</dbReference>
<dbReference type="SUPFAM" id="SSF51735">
    <property type="entry name" value="NAD(P)-binding Rossmann-fold domains"/>
    <property type="match status" value="1"/>
</dbReference>
<dbReference type="InterPro" id="IPR041694">
    <property type="entry name" value="ADH_N_2"/>
</dbReference>
<keyword evidence="1" id="KW-0560">Oxidoreductase</keyword>
<dbReference type="PANTHER" id="PTHR43205:SF19">
    <property type="entry name" value="ENOYL REDUCTASE (ER) DOMAIN-CONTAINING PROTEIN"/>
    <property type="match status" value="1"/>
</dbReference>
<keyword evidence="6" id="KW-1185">Reference proteome</keyword>
<sequence length="349" mass="38702">MVKTQQWLLNAHPEGLPTYSGSNPTFEMIEKDLPAVQEDQVLVKAKYYSNDPAQRGWIDQYPDESRLYVPPVHKGDVMRAFGLAEVVESRSDKVKKGDLVRTMLNWTEYSIVDAKDIQVCSPLPKDAPPTHYLGALGLTGLTAYMGLLEVAHATKDDIVVVSGAAGATGSMVVQIAKKIVGCKRVIGIAGGQKKCDWVKKLGADDCVDYKASDFKQQLSKATTEYANVYFDNVGGDILDFVLTRMARDGRIAACGAISQYNSKEDDGGDRLTNWFQIISMRLRIRGFIVYDFPWRMEEAQKTLHKALEDGKLDITEGEHVVDTKFEDVPGTWLKLFEGANTGKLVTKLV</sequence>
<feature type="domain" description="Enoyl reductase (ER)" evidence="4">
    <location>
        <begin position="21"/>
        <end position="346"/>
    </location>
</feature>
<dbReference type="AlphaFoldDB" id="A0A0G2H9H6"/>
<evidence type="ECO:0000259" key="4">
    <source>
        <dbReference type="SMART" id="SM00829"/>
    </source>
</evidence>
<organism evidence="5 6">
    <name type="scientific">Diaporthe ampelina</name>
    <dbReference type="NCBI Taxonomy" id="1214573"/>
    <lineage>
        <taxon>Eukaryota</taxon>
        <taxon>Fungi</taxon>
        <taxon>Dikarya</taxon>
        <taxon>Ascomycota</taxon>
        <taxon>Pezizomycotina</taxon>
        <taxon>Sordariomycetes</taxon>
        <taxon>Sordariomycetidae</taxon>
        <taxon>Diaporthales</taxon>
        <taxon>Diaporthaceae</taxon>
        <taxon>Diaporthe</taxon>
    </lineage>
</organism>
<dbReference type="CDD" id="cd05288">
    <property type="entry name" value="PGDH"/>
    <property type="match status" value="1"/>
</dbReference>
<dbReference type="InterPro" id="IPR020843">
    <property type="entry name" value="ER"/>
</dbReference>
<dbReference type="SUPFAM" id="SSF50129">
    <property type="entry name" value="GroES-like"/>
    <property type="match status" value="1"/>
</dbReference>